<evidence type="ECO:0000313" key="4">
    <source>
        <dbReference type="EMBL" id="MCW3786424.1"/>
    </source>
</evidence>
<dbReference type="RefSeq" id="WP_301189989.1">
    <property type="nucleotide sequence ID" value="NZ_JAPDPJ010000014.1"/>
</dbReference>
<keyword evidence="1" id="KW-1133">Transmembrane helix</keyword>
<feature type="domain" description="FecR protein" evidence="2">
    <location>
        <begin position="177"/>
        <end position="272"/>
    </location>
</feature>
<comment type="caution">
    <text evidence="4">The sequence shown here is derived from an EMBL/GenBank/DDBJ whole genome shotgun (WGS) entry which is preliminary data.</text>
</comment>
<sequence>MKDPLSINELAHKKLNGTISEEENRLLEEWYQSEASNSDADWTREIPEEKLQKEMFDKIMQRVDSYESAKSRKTKAKHIIRRFTEVAAILIFVVGGYWIYTERQKAESIAQVEQKQDILPGTEDAILRIGNNKEINLSKVSDGRIVDNGKTSVDKKSGLLSYAAANSSVNDMVEIHEIITKRGNQYHLELSDGTKVWMNSASSLKFPERFNSDKRIVELEGEAYFEVAHNASKPFLVKVDGTVVRVLGTHFNISAYKDEKEIKTTLLEGSVQVSKDENDVIIKPGEQAIVQNFKKEPIQVNQADLACTMAWKDGFFEFDGVQLPVILRQLSRWYDVDFELKEFSTKETYGGRISKNLKLSKVLELLEINNVSFESNGDNFIVRIKE</sequence>
<reference evidence="4" key="1">
    <citation type="submission" date="2022-10" db="EMBL/GenBank/DDBJ databases">
        <authorList>
            <person name="Yu W.X."/>
        </authorList>
    </citation>
    <scope>NUCLEOTIDE SEQUENCE</scope>
    <source>
        <strain evidence="4">AAT</strain>
    </source>
</reference>
<proteinExistence type="predicted"/>
<dbReference type="AlphaFoldDB" id="A0AAE3M3J8"/>
<dbReference type="FunFam" id="2.60.120.1440:FF:000001">
    <property type="entry name" value="Putative anti-sigma factor"/>
    <property type="match status" value="1"/>
</dbReference>
<keyword evidence="5" id="KW-1185">Reference proteome</keyword>
<keyword evidence="1" id="KW-0812">Transmembrane</keyword>
<organism evidence="4 5">
    <name type="scientific">Plebeiibacterium sediminum</name>
    <dbReference type="NCBI Taxonomy" id="2992112"/>
    <lineage>
        <taxon>Bacteria</taxon>
        <taxon>Pseudomonadati</taxon>
        <taxon>Bacteroidota</taxon>
        <taxon>Bacteroidia</taxon>
        <taxon>Marinilabiliales</taxon>
        <taxon>Marinilabiliaceae</taxon>
        <taxon>Plebeiibacterium</taxon>
    </lineage>
</organism>
<dbReference type="Pfam" id="PF04773">
    <property type="entry name" value="FecR"/>
    <property type="match status" value="1"/>
</dbReference>
<dbReference type="PIRSF" id="PIRSF018266">
    <property type="entry name" value="FecR"/>
    <property type="match status" value="1"/>
</dbReference>
<keyword evidence="1" id="KW-0472">Membrane</keyword>
<dbReference type="InterPro" id="IPR032508">
    <property type="entry name" value="FecR_C"/>
</dbReference>
<feature type="domain" description="Protein FecR C-terminal" evidence="3">
    <location>
        <begin position="316"/>
        <end position="382"/>
    </location>
</feature>
<accession>A0AAE3M3J8</accession>
<dbReference type="Gene3D" id="2.60.120.1440">
    <property type="match status" value="1"/>
</dbReference>
<dbReference type="GO" id="GO:0016989">
    <property type="term" value="F:sigma factor antagonist activity"/>
    <property type="evidence" value="ECO:0007669"/>
    <property type="project" value="TreeGrafter"/>
</dbReference>
<protein>
    <submittedName>
        <fullName evidence="4">FecR domain-containing protein</fullName>
    </submittedName>
</protein>
<dbReference type="Gene3D" id="3.55.50.30">
    <property type="match status" value="1"/>
</dbReference>
<dbReference type="Pfam" id="PF16344">
    <property type="entry name" value="FecR_C"/>
    <property type="match status" value="1"/>
</dbReference>
<dbReference type="Proteomes" id="UP001209229">
    <property type="component" value="Unassembled WGS sequence"/>
</dbReference>
<evidence type="ECO:0000313" key="5">
    <source>
        <dbReference type="Proteomes" id="UP001209229"/>
    </source>
</evidence>
<evidence type="ECO:0000256" key="1">
    <source>
        <dbReference type="SAM" id="Phobius"/>
    </source>
</evidence>
<dbReference type="EMBL" id="JAPDPJ010000014">
    <property type="protein sequence ID" value="MCW3786424.1"/>
    <property type="molecule type" value="Genomic_DNA"/>
</dbReference>
<gene>
    <name evidence="4" type="ORF">OM075_08090</name>
</gene>
<feature type="transmembrane region" description="Helical" evidence="1">
    <location>
        <begin position="79"/>
        <end position="100"/>
    </location>
</feature>
<dbReference type="InterPro" id="IPR006860">
    <property type="entry name" value="FecR"/>
</dbReference>
<dbReference type="InterPro" id="IPR012373">
    <property type="entry name" value="Ferrdict_sens_TM"/>
</dbReference>
<dbReference type="PANTHER" id="PTHR30273:SF2">
    <property type="entry name" value="PROTEIN FECR"/>
    <property type="match status" value="1"/>
</dbReference>
<evidence type="ECO:0000259" key="2">
    <source>
        <dbReference type="Pfam" id="PF04773"/>
    </source>
</evidence>
<evidence type="ECO:0000259" key="3">
    <source>
        <dbReference type="Pfam" id="PF16344"/>
    </source>
</evidence>
<name>A0AAE3M3J8_9BACT</name>
<dbReference type="PANTHER" id="PTHR30273">
    <property type="entry name" value="PERIPLASMIC SIGNAL SENSOR AND SIGMA FACTOR ACTIVATOR FECR-RELATED"/>
    <property type="match status" value="1"/>
</dbReference>